<dbReference type="PANTHER" id="PTHR11102">
    <property type="entry name" value="SEL-1-LIKE PROTEIN"/>
    <property type="match status" value="1"/>
</dbReference>
<dbReference type="Gene3D" id="1.25.40.10">
    <property type="entry name" value="Tetratricopeptide repeat domain"/>
    <property type="match status" value="3"/>
</dbReference>
<gene>
    <name evidence="2" type="ORF">COO92_10905</name>
</gene>
<dbReference type="EMBL" id="NXGX01000004">
    <property type="protein sequence ID" value="PKR58252.1"/>
    <property type="molecule type" value="Genomic_DNA"/>
</dbReference>
<dbReference type="SMART" id="SM00671">
    <property type="entry name" value="SEL1"/>
    <property type="match status" value="9"/>
</dbReference>
<keyword evidence="3" id="KW-1185">Reference proteome</keyword>
<name>A0A2N3L624_9PROT</name>
<accession>A0A2N3L624</accession>
<protein>
    <recommendedName>
        <fullName evidence="4">Sel1 repeat family protein</fullName>
    </recommendedName>
</protein>
<dbReference type="InterPro" id="IPR011990">
    <property type="entry name" value="TPR-like_helical_dom_sf"/>
</dbReference>
<dbReference type="PANTHER" id="PTHR11102:SF160">
    <property type="entry name" value="ERAD-ASSOCIATED E3 UBIQUITIN-PROTEIN LIGASE COMPONENT HRD3"/>
    <property type="match status" value="1"/>
</dbReference>
<dbReference type="RefSeq" id="WP_101302069.1">
    <property type="nucleotide sequence ID" value="NZ_NXGX01000004.1"/>
</dbReference>
<evidence type="ECO:0000313" key="3">
    <source>
        <dbReference type="Proteomes" id="UP000233332"/>
    </source>
</evidence>
<dbReference type="Proteomes" id="UP000233332">
    <property type="component" value="Unassembled WGS sequence"/>
</dbReference>
<dbReference type="InterPro" id="IPR006597">
    <property type="entry name" value="Sel1-like"/>
</dbReference>
<reference evidence="2 3" key="1">
    <citation type="submission" date="2017-09" db="EMBL/GenBank/DDBJ databases">
        <title>Biodiversity and function of Thalassospira species in the particle-attached aromatic-hydrocarbon-degrading consortia from the surface seawater of the China South Sea.</title>
        <authorList>
            <person name="Dong C."/>
            <person name="Lai Q."/>
            <person name="Shao Z."/>
        </authorList>
    </citation>
    <scope>NUCLEOTIDE SEQUENCE [LARGE SCALE GENOMIC DNA]</scope>
    <source>
        <strain evidence="2 3">139Z-12</strain>
    </source>
</reference>
<dbReference type="InterPro" id="IPR050767">
    <property type="entry name" value="Sel1_AlgK"/>
</dbReference>
<evidence type="ECO:0008006" key="4">
    <source>
        <dbReference type="Google" id="ProtNLM"/>
    </source>
</evidence>
<dbReference type="AlphaFoldDB" id="A0A2N3L624"/>
<sequence length="443" mass="48641">MDRALKMVYYDDVKVEKDIFAQLSLAEKHFQGAGMPRDESATRRILDQIHRQSRAFAAICYGYMRSKGIGVAEDLGEGQQWYREAAYWFNEEASSGESISANNLGYLYAKGLGVQENAETAAHWFEEAVEFGSVAALYNLGVCYLNGWGVPQDDETAIEYLQRASALNDPSAASVLAYLYLEGRGVSRDPSKSFEYNMRAARAGSVEAASALGYALGVGLGAERNVAESISWFEMAASEGDAYAQANLAMYFCHSSDLKLFNRGWTMLTHACDQGDVSAKYQMTQILIFGVPHREPDYAAALDIAMDLAELGHPGGYHLIGVMYEHGLGVPVDMVRSATWFERAARKGSANGQAGLGRLYAIGSGVEQDNVLAYYWLRMSSPAEGSQAYREMEAVLARMSEKERRVAEKYVAENPGPRRGSFGLKPLENGVFKSGTKSGKYKA</sequence>
<evidence type="ECO:0000313" key="2">
    <source>
        <dbReference type="EMBL" id="PKR58252.1"/>
    </source>
</evidence>
<evidence type="ECO:0000256" key="1">
    <source>
        <dbReference type="SAM" id="MobiDB-lite"/>
    </source>
</evidence>
<dbReference type="SUPFAM" id="SSF81901">
    <property type="entry name" value="HCP-like"/>
    <property type="match status" value="3"/>
</dbReference>
<dbReference type="Pfam" id="PF08238">
    <property type="entry name" value="Sel1"/>
    <property type="match status" value="9"/>
</dbReference>
<proteinExistence type="predicted"/>
<feature type="region of interest" description="Disordered" evidence="1">
    <location>
        <begin position="412"/>
        <end position="443"/>
    </location>
</feature>
<organism evidence="2 3">
    <name type="scientific">Thalassospira lohafexi</name>
    <dbReference type="NCBI Taxonomy" id="744227"/>
    <lineage>
        <taxon>Bacteria</taxon>
        <taxon>Pseudomonadati</taxon>
        <taxon>Pseudomonadota</taxon>
        <taxon>Alphaproteobacteria</taxon>
        <taxon>Rhodospirillales</taxon>
        <taxon>Thalassospiraceae</taxon>
        <taxon>Thalassospira</taxon>
    </lineage>
</organism>
<comment type="caution">
    <text evidence="2">The sequence shown here is derived from an EMBL/GenBank/DDBJ whole genome shotgun (WGS) entry which is preliminary data.</text>
</comment>